<dbReference type="GO" id="GO:0005524">
    <property type="term" value="F:ATP binding"/>
    <property type="evidence" value="ECO:0007669"/>
    <property type="project" value="UniProtKB-KW"/>
</dbReference>
<dbReference type="InterPro" id="IPR043129">
    <property type="entry name" value="ATPase_NBD"/>
</dbReference>
<evidence type="ECO:0000313" key="9">
    <source>
        <dbReference type="EMBL" id="AXM07114.1"/>
    </source>
</evidence>
<dbReference type="CDD" id="cd07781">
    <property type="entry name" value="ASKHA_NBD_FGGY_L-RBK"/>
    <property type="match status" value="1"/>
</dbReference>
<dbReference type="AlphaFoldDB" id="A0AA44U2L5"/>
<dbReference type="PANTHER" id="PTHR43435:SF4">
    <property type="entry name" value="FGGY CARBOHYDRATE KINASE DOMAIN-CONTAINING PROTEIN"/>
    <property type="match status" value="1"/>
</dbReference>
<dbReference type="KEGG" id="cacn:RN83_00225"/>
<evidence type="ECO:0000259" key="8">
    <source>
        <dbReference type="Pfam" id="PF02782"/>
    </source>
</evidence>
<keyword evidence="6" id="KW-0119">Carbohydrate metabolism</keyword>
<dbReference type="GO" id="GO:0019569">
    <property type="term" value="P:L-arabinose catabolic process to D-xylulose 5-phosphate"/>
    <property type="evidence" value="ECO:0007669"/>
    <property type="project" value="InterPro"/>
</dbReference>
<dbReference type="RefSeq" id="WP_002512668.1">
    <property type="nucleotide sequence ID" value="NZ_CABIZT010000002.1"/>
</dbReference>
<evidence type="ECO:0000313" key="12">
    <source>
        <dbReference type="Proteomes" id="UP000256621"/>
    </source>
</evidence>
<dbReference type="Proteomes" id="UP000223982">
    <property type="component" value="Unassembled WGS sequence"/>
</dbReference>
<protein>
    <submittedName>
        <fullName evidence="10">Xylulose kinase</fullName>
    </submittedName>
</protein>
<name>A0AA44U2L5_CUTAC</name>
<dbReference type="GO" id="GO:0019150">
    <property type="term" value="F:D-ribulokinase activity"/>
    <property type="evidence" value="ECO:0007669"/>
    <property type="project" value="TreeGrafter"/>
</dbReference>
<dbReference type="GO" id="GO:0008741">
    <property type="term" value="F:ribulokinase activity"/>
    <property type="evidence" value="ECO:0007669"/>
    <property type="project" value="InterPro"/>
</dbReference>
<reference evidence="9 12" key="2">
    <citation type="submission" date="2018-08" db="EMBL/GenBank/DDBJ databases">
        <title>Genome sequencing of Cutibacterium acnes KCOM 1315.</title>
        <authorList>
            <person name="Kook J.-K."/>
            <person name="Park S.-N."/>
            <person name="Lim Y.K."/>
        </authorList>
    </citation>
    <scope>NUCLEOTIDE SEQUENCE [LARGE SCALE GENOMIC DNA]</scope>
    <source>
        <strain evidence="9 12">KCOM 1315</strain>
    </source>
</reference>
<dbReference type="GO" id="GO:0005737">
    <property type="term" value="C:cytoplasm"/>
    <property type="evidence" value="ECO:0007669"/>
    <property type="project" value="TreeGrafter"/>
</dbReference>
<dbReference type="Pfam" id="PF02782">
    <property type="entry name" value="FGGY_C"/>
    <property type="match status" value="1"/>
</dbReference>
<evidence type="ECO:0000256" key="6">
    <source>
        <dbReference type="ARBA" id="ARBA00023277"/>
    </source>
</evidence>
<keyword evidence="4" id="KW-0067">ATP-binding</keyword>
<dbReference type="PIRSF" id="PIRSF000538">
    <property type="entry name" value="GlpK"/>
    <property type="match status" value="1"/>
</dbReference>
<evidence type="ECO:0000256" key="3">
    <source>
        <dbReference type="ARBA" id="ARBA00022777"/>
    </source>
</evidence>
<evidence type="ECO:0000313" key="10">
    <source>
        <dbReference type="EMBL" id="PHJ26250.1"/>
    </source>
</evidence>
<keyword evidence="5" id="KW-0054">Arabinose catabolism</keyword>
<dbReference type="SUPFAM" id="SSF53067">
    <property type="entry name" value="Actin-like ATPase domain"/>
    <property type="match status" value="2"/>
</dbReference>
<organism evidence="10 11">
    <name type="scientific">Cutibacterium acnes</name>
    <name type="common">Propionibacterium acnes</name>
    <dbReference type="NCBI Taxonomy" id="1747"/>
    <lineage>
        <taxon>Bacteria</taxon>
        <taxon>Bacillati</taxon>
        <taxon>Actinomycetota</taxon>
        <taxon>Actinomycetes</taxon>
        <taxon>Propionibacteriales</taxon>
        <taxon>Propionibacteriaceae</taxon>
        <taxon>Cutibacterium</taxon>
    </lineage>
</organism>
<evidence type="ECO:0000256" key="4">
    <source>
        <dbReference type="ARBA" id="ARBA00022840"/>
    </source>
</evidence>
<dbReference type="InterPro" id="IPR005929">
    <property type="entry name" value="Ribulokinase"/>
</dbReference>
<evidence type="ECO:0000313" key="11">
    <source>
        <dbReference type="Proteomes" id="UP000223982"/>
    </source>
</evidence>
<dbReference type="EMBL" id="LKVB01000012">
    <property type="protein sequence ID" value="PHJ26250.1"/>
    <property type="molecule type" value="Genomic_DNA"/>
</dbReference>
<reference evidence="10 11" key="1">
    <citation type="submission" date="2017-02" db="EMBL/GenBank/DDBJ databases">
        <title>Prevalence of linear plasmids in Propionibacterium acnes isolates obtained from cancerous prostatic tissue.</title>
        <authorList>
            <person name="Davidsson S."/>
            <person name="Bruggemann H."/>
        </authorList>
    </citation>
    <scope>NUCLEOTIDE SEQUENCE [LARGE SCALE GENOMIC DNA]</scope>
    <source>
        <strain evidence="10 11">09-9</strain>
    </source>
</reference>
<feature type="domain" description="Carbohydrate kinase FGGY C-terminal" evidence="8">
    <location>
        <begin position="266"/>
        <end position="460"/>
    </location>
</feature>
<keyword evidence="1" id="KW-0808">Transferase</keyword>
<dbReference type="EMBL" id="CP031442">
    <property type="protein sequence ID" value="AXM07114.1"/>
    <property type="molecule type" value="Genomic_DNA"/>
</dbReference>
<dbReference type="Pfam" id="PF00370">
    <property type="entry name" value="FGGY_N"/>
    <property type="match status" value="1"/>
</dbReference>
<dbReference type="InterPro" id="IPR018484">
    <property type="entry name" value="FGGY_N"/>
</dbReference>
<keyword evidence="3 10" id="KW-0418">Kinase</keyword>
<accession>A0AA44U2L5</accession>
<keyword evidence="2" id="KW-0547">Nucleotide-binding</keyword>
<dbReference type="InterPro" id="IPR000577">
    <property type="entry name" value="Carb_kinase_FGGY"/>
</dbReference>
<sequence>MLNNGPYLLGIDYGTESCRVAIFDLAGRPLTFAATPYKTTHPRPGWAEQDPEEWWKALQASCHRAIAAAGISPAAIAGISYDATTLTMVAMDERGNELRPAMMWMDVRATEQAARAENSDSVARLYNGAGVSPATAEWYPFKAAWLREHEPETYRRAAHLVDAPDWVTFKLTGEWTTNINSAAIRMYYNRDKGGWPEDFYETIGCDDVFDKIPGRVLDLGTPVGTLGTIPAQLLGLRPGIPVAQGLGDAWAGQIGLGVLAPGSMALITGSSHVLTGQSDTEIHGEGFFGAYSDAVMPGQYTVEGSQVSTGSVLKWFKDNFAADYTAAAEKIGLNPYDVLNEQSRNIRPGSDGLIINEYFQGNRTPYTDSKARGIIWGLSLMHTPAHFYHAIQESVCYGTAHNLRAMKAAGFEVDRMVACGGATKSRDWIQMHADVPGVPIVLTEVGDAVVLGTCMVAAVGAGLFKDLPEAATQMVHEIDFIEPDQERHEEYQYYVDKYCDTYPQLCPMIHDMVDHEADKTDDHTDQRRSNVRID</sequence>
<evidence type="ECO:0000256" key="1">
    <source>
        <dbReference type="ARBA" id="ARBA00022679"/>
    </source>
</evidence>
<proteinExistence type="predicted"/>
<dbReference type="Gene3D" id="3.30.420.40">
    <property type="match status" value="2"/>
</dbReference>
<evidence type="ECO:0000259" key="7">
    <source>
        <dbReference type="Pfam" id="PF00370"/>
    </source>
</evidence>
<dbReference type="InterPro" id="IPR018485">
    <property type="entry name" value="FGGY_C"/>
</dbReference>
<dbReference type="PANTHER" id="PTHR43435">
    <property type="entry name" value="RIBULOKINASE"/>
    <property type="match status" value="1"/>
</dbReference>
<feature type="domain" description="Carbohydrate kinase FGGY N-terminal" evidence="7">
    <location>
        <begin position="7"/>
        <end position="255"/>
    </location>
</feature>
<dbReference type="OMA" id="SCTMTTT"/>
<dbReference type="Proteomes" id="UP000256621">
    <property type="component" value="Chromosome"/>
</dbReference>
<evidence type="ECO:0000256" key="5">
    <source>
        <dbReference type="ARBA" id="ARBA00022935"/>
    </source>
</evidence>
<gene>
    <name evidence="10" type="ORF">APS60_12055</name>
    <name evidence="9" type="ORF">DXN06_08190</name>
</gene>
<evidence type="ECO:0000256" key="2">
    <source>
        <dbReference type="ARBA" id="ARBA00022741"/>
    </source>
</evidence>